<reference evidence="11 12" key="1">
    <citation type="submission" date="2019-06" db="EMBL/GenBank/DDBJ databases">
        <title>Complete genome sequence of Antarcticibacterium flavum KCTC 52984T from an Antarctic marine sediment.</title>
        <authorList>
            <person name="Lee Y.M."/>
            <person name="Shin S.C."/>
        </authorList>
    </citation>
    <scope>NUCLEOTIDE SEQUENCE [LARGE SCALE GENOMIC DNA]</scope>
    <source>
        <strain evidence="11 12">KCTC 52984</strain>
    </source>
</reference>
<dbReference type="InterPro" id="IPR045275">
    <property type="entry name" value="MscS_archaea/bacteria_type"/>
</dbReference>
<dbReference type="KEGG" id="afla:FHG64_12400"/>
<evidence type="ECO:0000256" key="3">
    <source>
        <dbReference type="ARBA" id="ARBA00022475"/>
    </source>
</evidence>
<protein>
    <submittedName>
        <fullName evidence="11">Mechanosensitive ion channel</fullName>
    </submittedName>
</protein>
<dbReference type="InterPro" id="IPR006685">
    <property type="entry name" value="MscS_channel_2nd"/>
</dbReference>
<dbReference type="RefSeq" id="WP_139066700.1">
    <property type="nucleotide sequence ID" value="NZ_CP040812.1"/>
</dbReference>
<dbReference type="PANTHER" id="PTHR30221">
    <property type="entry name" value="SMALL-CONDUCTANCE MECHANOSENSITIVE CHANNEL"/>
    <property type="match status" value="1"/>
</dbReference>
<dbReference type="PANTHER" id="PTHR30221:SF1">
    <property type="entry name" value="SMALL-CONDUCTANCE MECHANOSENSITIVE CHANNEL"/>
    <property type="match status" value="1"/>
</dbReference>
<evidence type="ECO:0000259" key="10">
    <source>
        <dbReference type="Pfam" id="PF21088"/>
    </source>
</evidence>
<dbReference type="Gene3D" id="1.10.287.1260">
    <property type="match status" value="1"/>
</dbReference>
<evidence type="ECO:0000259" key="8">
    <source>
        <dbReference type="Pfam" id="PF00924"/>
    </source>
</evidence>
<feature type="domain" description="Mechanosensitive ion channel MscS" evidence="8">
    <location>
        <begin position="108"/>
        <end position="173"/>
    </location>
</feature>
<feature type="transmembrane region" description="Helical" evidence="7">
    <location>
        <begin position="91"/>
        <end position="121"/>
    </location>
</feature>
<comment type="similarity">
    <text evidence="2">Belongs to the MscS (TC 1.A.23) family.</text>
</comment>
<dbReference type="InterPro" id="IPR011066">
    <property type="entry name" value="MscS_channel_C_sf"/>
</dbReference>
<organism evidence="11 12">
    <name type="scientific">Antarcticibacterium flavum</name>
    <dbReference type="NCBI Taxonomy" id="2058175"/>
    <lineage>
        <taxon>Bacteria</taxon>
        <taxon>Pseudomonadati</taxon>
        <taxon>Bacteroidota</taxon>
        <taxon>Flavobacteriia</taxon>
        <taxon>Flavobacteriales</taxon>
        <taxon>Flavobacteriaceae</taxon>
        <taxon>Antarcticibacterium</taxon>
    </lineage>
</organism>
<feature type="transmembrane region" description="Helical" evidence="7">
    <location>
        <begin position="21"/>
        <end position="42"/>
    </location>
</feature>
<dbReference type="Proteomes" id="UP000309016">
    <property type="component" value="Chromosome"/>
</dbReference>
<name>A0A5B7X5X2_9FLAO</name>
<accession>A0A5B7X5X2</accession>
<evidence type="ECO:0000256" key="7">
    <source>
        <dbReference type="SAM" id="Phobius"/>
    </source>
</evidence>
<dbReference type="InterPro" id="IPR010920">
    <property type="entry name" value="LSM_dom_sf"/>
</dbReference>
<dbReference type="Pfam" id="PF00924">
    <property type="entry name" value="MS_channel_2nd"/>
    <property type="match status" value="1"/>
</dbReference>
<dbReference type="SUPFAM" id="SSF82689">
    <property type="entry name" value="Mechanosensitive channel protein MscS (YggB), C-terminal domain"/>
    <property type="match status" value="1"/>
</dbReference>
<dbReference type="AlphaFoldDB" id="A0A5B7X5X2"/>
<gene>
    <name evidence="11" type="ORF">FHG64_12400</name>
</gene>
<dbReference type="Gene3D" id="3.30.70.100">
    <property type="match status" value="1"/>
</dbReference>
<evidence type="ECO:0000256" key="4">
    <source>
        <dbReference type="ARBA" id="ARBA00022692"/>
    </source>
</evidence>
<feature type="domain" description="Mechanosensitive ion channel transmembrane helices 2/3" evidence="10">
    <location>
        <begin position="66"/>
        <end position="106"/>
    </location>
</feature>
<dbReference type="Pfam" id="PF21088">
    <property type="entry name" value="MS_channel_1st"/>
    <property type="match status" value="1"/>
</dbReference>
<dbReference type="GO" id="GO:0008381">
    <property type="term" value="F:mechanosensitive monoatomic ion channel activity"/>
    <property type="evidence" value="ECO:0007669"/>
    <property type="project" value="InterPro"/>
</dbReference>
<feature type="domain" description="Mechanosensitive ion channel MscS C-terminal" evidence="9">
    <location>
        <begin position="182"/>
        <end position="262"/>
    </location>
</feature>
<dbReference type="Pfam" id="PF05552">
    <property type="entry name" value="MS_channel_1st_1"/>
    <property type="match status" value="1"/>
</dbReference>
<dbReference type="InterPro" id="IPR008910">
    <property type="entry name" value="MSC_TM_helix"/>
</dbReference>
<evidence type="ECO:0000259" key="9">
    <source>
        <dbReference type="Pfam" id="PF21082"/>
    </source>
</evidence>
<keyword evidence="6 7" id="KW-0472">Membrane</keyword>
<dbReference type="InterPro" id="IPR023408">
    <property type="entry name" value="MscS_beta-dom_sf"/>
</dbReference>
<dbReference type="SUPFAM" id="SSF82861">
    <property type="entry name" value="Mechanosensitive channel protein MscS (YggB), transmembrane region"/>
    <property type="match status" value="1"/>
</dbReference>
<proteinExistence type="inferred from homology"/>
<evidence type="ECO:0000313" key="12">
    <source>
        <dbReference type="Proteomes" id="UP000309016"/>
    </source>
</evidence>
<dbReference type="GO" id="GO:0005886">
    <property type="term" value="C:plasma membrane"/>
    <property type="evidence" value="ECO:0007669"/>
    <property type="project" value="UniProtKB-SubCell"/>
</dbReference>
<evidence type="ECO:0000313" key="11">
    <source>
        <dbReference type="EMBL" id="QCY70138.1"/>
    </source>
</evidence>
<comment type="subcellular location">
    <subcellularLocation>
        <location evidence="1">Cell membrane</location>
        <topology evidence="1">Multi-pass membrane protein</topology>
    </subcellularLocation>
</comment>
<evidence type="ECO:0000256" key="6">
    <source>
        <dbReference type="ARBA" id="ARBA00023136"/>
    </source>
</evidence>
<dbReference type="SUPFAM" id="SSF50182">
    <property type="entry name" value="Sm-like ribonucleoproteins"/>
    <property type="match status" value="1"/>
</dbReference>
<feature type="transmembrane region" description="Helical" evidence="7">
    <location>
        <begin position="62"/>
        <end position="85"/>
    </location>
</feature>
<keyword evidence="4 7" id="KW-0812">Transmembrane</keyword>
<sequence length="287" mass="31974">MDYIDDYAVYLGEFVDKLIDYLPSFIAAIFLLLFGLWFIKIFTSQVRKIIHKRGYDKTIENFAISLISVGLRILLVILVITQLGFETTSLVAVIGAAGLAIGLALQGSLSNFAGGVLILILKPFKVGDWIEAKGVSGSVKETSLFYTKLNTFGNQLAIIPNGQLTNDNIINYTVEGKRRAAITIGVSYDSDVKLAKEILLNLLKEQENILPEPEPMVVVTELADSSVNFSVRFWAVNDHFWTCSWYTIEEAKVRLEAAGITIPFPQRDVHFYDHSKEMNSQEAGKKA</sequence>
<keyword evidence="5 7" id="KW-1133">Transmembrane helix</keyword>
<dbReference type="InterPro" id="IPR049142">
    <property type="entry name" value="MS_channel_1st"/>
</dbReference>
<evidence type="ECO:0000256" key="1">
    <source>
        <dbReference type="ARBA" id="ARBA00004651"/>
    </source>
</evidence>
<dbReference type="OrthoDB" id="9809206at2"/>
<dbReference type="InterPro" id="IPR011014">
    <property type="entry name" value="MscS_channel_TM-2"/>
</dbReference>
<evidence type="ECO:0000256" key="2">
    <source>
        <dbReference type="ARBA" id="ARBA00008017"/>
    </source>
</evidence>
<dbReference type="InterPro" id="IPR049278">
    <property type="entry name" value="MS_channel_C"/>
</dbReference>
<dbReference type="EMBL" id="CP040812">
    <property type="protein sequence ID" value="QCY70138.1"/>
    <property type="molecule type" value="Genomic_DNA"/>
</dbReference>
<keyword evidence="12" id="KW-1185">Reference proteome</keyword>
<evidence type="ECO:0000256" key="5">
    <source>
        <dbReference type="ARBA" id="ARBA00022989"/>
    </source>
</evidence>
<dbReference type="Gene3D" id="2.30.30.60">
    <property type="match status" value="1"/>
</dbReference>
<keyword evidence="3" id="KW-1003">Cell membrane</keyword>
<dbReference type="Pfam" id="PF21082">
    <property type="entry name" value="MS_channel_3rd"/>
    <property type="match status" value="1"/>
</dbReference>